<evidence type="ECO:0000313" key="4">
    <source>
        <dbReference type="EMBL" id="KAE9051768.1"/>
    </source>
</evidence>
<dbReference type="GO" id="GO:0005634">
    <property type="term" value="C:nucleus"/>
    <property type="evidence" value="ECO:0007669"/>
    <property type="project" value="TreeGrafter"/>
</dbReference>
<dbReference type="Proteomes" id="UP000429607">
    <property type="component" value="Unassembled WGS sequence"/>
</dbReference>
<evidence type="ECO:0000256" key="1">
    <source>
        <dbReference type="PROSITE-ProRule" id="PRU00519"/>
    </source>
</evidence>
<name>A0A6A3P847_9STRA</name>
<dbReference type="InterPro" id="IPR036433">
    <property type="entry name" value="EF1B_G_C_sf"/>
</dbReference>
<feature type="region of interest" description="Disordered" evidence="2">
    <location>
        <begin position="39"/>
        <end position="65"/>
    </location>
</feature>
<organism evidence="4 5">
    <name type="scientific">Phytophthora rubi</name>
    <dbReference type="NCBI Taxonomy" id="129364"/>
    <lineage>
        <taxon>Eukaryota</taxon>
        <taxon>Sar</taxon>
        <taxon>Stramenopiles</taxon>
        <taxon>Oomycota</taxon>
        <taxon>Peronosporomycetes</taxon>
        <taxon>Peronosporales</taxon>
        <taxon>Peronosporaceae</taxon>
        <taxon>Phytophthora</taxon>
    </lineage>
</organism>
<dbReference type="PROSITE" id="PS50040">
    <property type="entry name" value="EF1G_C"/>
    <property type="match status" value="1"/>
</dbReference>
<sequence length="205" mass="23623">MSDFFCRNKFTRVRALNSVHIQHAYMWCLALAPKPHSQRRQGQRWRLDQGQDRRQEGSADPREPPAFVLDKEFRKPYTAGNHWFATLVKQHEFQTVVGDAPFIDVALTAEGDYFDKKAANKDAPKKVQNARDLSNAMKWFWEKLGAEGYLLWFCYYNYNRENIKMFMTCNAVGGFLQRSGATRKYVLGVMDVCSAEGCSVGTRST</sequence>
<dbReference type="EMBL" id="QXFV01000033">
    <property type="protein sequence ID" value="KAE9051768.1"/>
    <property type="molecule type" value="Genomic_DNA"/>
</dbReference>
<dbReference type="AlphaFoldDB" id="A0A6A3P847"/>
<evidence type="ECO:0000259" key="3">
    <source>
        <dbReference type="PROSITE" id="PS50040"/>
    </source>
</evidence>
<dbReference type="Gene3D" id="1.20.1050.10">
    <property type="match status" value="1"/>
</dbReference>
<dbReference type="GO" id="GO:0005737">
    <property type="term" value="C:cytoplasm"/>
    <property type="evidence" value="ECO:0007669"/>
    <property type="project" value="TreeGrafter"/>
</dbReference>
<dbReference type="SMART" id="SM01183">
    <property type="entry name" value="EF1G"/>
    <property type="match status" value="1"/>
</dbReference>
<evidence type="ECO:0000256" key="2">
    <source>
        <dbReference type="SAM" id="MobiDB-lite"/>
    </source>
</evidence>
<reference evidence="4 5" key="1">
    <citation type="submission" date="2018-09" db="EMBL/GenBank/DDBJ databases">
        <title>Genomic investigation of the strawberry pathogen Phytophthora fragariae indicates pathogenicity is determined by transcriptional variation in three key races.</title>
        <authorList>
            <person name="Adams T.M."/>
            <person name="Armitage A.D."/>
            <person name="Sobczyk M.K."/>
            <person name="Bates H.J."/>
            <person name="Dunwell J.M."/>
            <person name="Nellist C.F."/>
            <person name="Harrison R.J."/>
        </authorList>
    </citation>
    <scope>NUCLEOTIDE SEQUENCE [LARGE SCALE GENOMIC DNA]</scope>
    <source>
        <strain evidence="4 5">SCRP249</strain>
    </source>
</reference>
<dbReference type="GO" id="GO:0003746">
    <property type="term" value="F:translation elongation factor activity"/>
    <property type="evidence" value="ECO:0007669"/>
    <property type="project" value="UniProtKB-UniRule"/>
</dbReference>
<dbReference type="PANTHER" id="PTHR43986">
    <property type="entry name" value="ELONGATION FACTOR 1-GAMMA"/>
    <property type="match status" value="1"/>
</dbReference>
<proteinExistence type="predicted"/>
<comment type="caution">
    <text evidence="4">The sequence shown here is derived from an EMBL/GenBank/DDBJ whole genome shotgun (WGS) entry which is preliminary data.</text>
</comment>
<protein>
    <recommendedName>
        <fullName evidence="3">EF-1-gamma C-terminal domain-containing protein</fullName>
    </recommendedName>
</protein>
<dbReference type="InterPro" id="IPR001662">
    <property type="entry name" value="EF1B_G_C"/>
</dbReference>
<keyword evidence="1" id="KW-0648">Protein biosynthesis</keyword>
<feature type="domain" description="EF-1-gamma C-terminal" evidence="3">
    <location>
        <begin position="110"/>
        <end position="205"/>
    </location>
</feature>
<dbReference type="SUPFAM" id="SSF89942">
    <property type="entry name" value="eEF1-gamma domain"/>
    <property type="match status" value="1"/>
</dbReference>
<accession>A0A6A3P847</accession>
<dbReference type="PANTHER" id="PTHR43986:SF1">
    <property type="entry name" value="ELONGATION FACTOR 1-GAMMA"/>
    <property type="match status" value="1"/>
</dbReference>
<feature type="compositionally biased region" description="Basic and acidic residues" evidence="2">
    <location>
        <begin position="45"/>
        <end position="65"/>
    </location>
</feature>
<evidence type="ECO:0000313" key="5">
    <source>
        <dbReference type="Proteomes" id="UP000429607"/>
    </source>
</evidence>
<dbReference type="Pfam" id="PF00647">
    <property type="entry name" value="EF1G"/>
    <property type="match status" value="1"/>
</dbReference>
<keyword evidence="1" id="KW-0251">Elongation factor</keyword>
<dbReference type="InterPro" id="IPR050802">
    <property type="entry name" value="EF-GSTs"/>
</dbReference>
<gene>
    <name evidence="4" type="ORF">PR001_g1121</name>
</gene>
<dbReference type="Gene3D" id="3.30.70.1010">
    <property type="entry name" value="Translation elongation factor EF1B, gamma chain, conserved domain"/>
    <property type="match status" value="1"/>
</dbReference>